<evidence type="ECO:0000256" key="17">
    <source>
        <dbReference type="RuleBase" id="RU003297"/>
    </source>
</evidence>
<evidence type="ECO:0000256" key="5">
    <source>
        <dbReference type="ARBA" id="ARBA00021006"/>
    </source>
</evidence>
<dbReference type="GO" id="GO:0048039">
    <property type="term" value="F:ubiquinone binding"/>
    <property type="evidence" value="ECO:0007669"/>
    <property type="project" value="TreeGrafter"/>
</dbReference>
<comment type="function">
    <text evidence="1">Core subunit of the mitochondrial membrane respiratory chain NADH dehydrogenase (Complex I) that is believed to belong to the minimal assembly required for catalysis. Complex I functions in the transfer of electrons from NADH to the respiratory chain. The immediate electron acceptor for the enzyme is believed to be ubiquinone.</text>
</comment>
<dbReference type="Pfam" id="PF00361">
    <property type="entry name" value="Proton_antipo_M"/>
    <property type="match status" value="1"/>
</dbReference>
<protein>
    <recommendedName>
        <fullName evidence="5 17">NADH-ubiquinone oxidoreductase chain 4</fullName>
        <ecNumber evidence="4 17">7.1.1.2</ecNumber>
    </recommendedName>
</protein>
<feature type="domain" description="NADH:quinone oxidoreductase/Mrp antiporter transmembrane" evidence="19">
    <location>
        <begin position="106"/>
        <end position="390"/>
    </location>
</feature>
<feature type="transmembrane region" description="Helical" evidence="17">
    <location>
        <begin position="298"/>
        <end position="322"/>
    </location>
</feature>
<comment type="catalytic activity">
    <reaction evidence="16 17">
        <text>a ubiquinone + NADH + 5 H(+)(in) = a ubiquinol + NAD(+) + 4 H(+)(out)</text>
        <dbReference type="Rhea" id="RHEA:29091"/>
        <dbReference type="Rhea" id="RHEA-COMP:9565"/>
        <dbReference type="Rhea" id="RHEA-COMP:9566"/>
        <dbReference type="ChEBI" id="CHEBI:15378"/>
        <dbReference type="ChEBI" id="CHEBI:16389"/>
        <dbReference type="ChEBI" id="CHEBI:17976"/>
        <dbReference type="ChEBI" id="CHEBI:57540"/>
        <dbReference type="ChEBI" id="CHEBI:57945"/>
        <dbReference type="EC" id="7.1.1.2"/>
    </reaction>
</comment>
<reference evidence="21" key="1">
    <citation type="submission" date="2016-04" db="EMBL/GenBank/DDBJ databases">
        <title>Towards a higher-level phylogeny of ensiferan insects inferred from mitochondrial genome sequences.</title>
        <authorList>
            <person name="Zhou Z.J."/>
        </authorList>
    </citation>
    <scope>NUCLEOTIDE SEQUENCE</scope>
</reference>
<comment type="function">
    <text evidence="17">Core subunit of the mitochondrial membrane respiratory chain NADH dehydrogenase (Complex I) which catalyzes electron transfer from NADH through the respiratory chain, using ubiquinone as an electron acceptor. Essential for the catalytic activity and assembly of complex I.</text>
</comment>
<feature type="transmembrane region" description="Helical" evidence="17">
    <location>
        <begin position="113"/>
        <end position="132"/>
    </location>
</feature>
<evidence type="ECO:0000256" key="12">
    <source>
        <dbReference type="ARBA" id="ARBA00023027"/>
    </source>
</evidence>
<keyword evidence="6 17" id="KW-0813">Transport</keyword>
<evidence type="ECO:0000256" key="7">
    <source>
        <dbReference type="ARBA" id="ARBA00022660"/>
    </source>
</evidence>
<evidence type="ECO:0000256" key="1">
    <source>
        <dbReference type="ARBA" id="ARBA00003257"/>
    </source>
</evidence>
<dbReference type="GO" id="GO:0042773">
    <property type="term" value="P:ATP synthesis coupled electron transport"/>
    <property type="evidence" value="ECO:0007669"/>
    <property type="project" value="InterPro"/>
</dbReference>
<dbReference type="AlphaFoldDB" id="A0A1Q1MPC4"/>
<keyword evidence="7 17" id="KW-0679">Respiratory chain</keyword>
<feature type="transmembrane region" description="Helical" evidence="17">
    <location>
        <begin position="88"/>
        <end position="107"/>
    </location>
</feature>
<feature type="chain" id="PRO_5012862876" description="NADH-ubiquinone oxidoreductase chain 4" evidence="18">
    <location>
        <begin position="17"/>
        <end position="444"/>
    </location>
</feature>
<evidence type="ECO:0000256" key="10">
    <source>
        <dbReference type="ARBA" id="ARBA00022982"/>
    </source>
</evidence>
<feature type="signal peptide" evidence="18">
    <location>
        <begin position="1"/>
        <end position="16"/>
    </location>
</feature>
<dbReference type="GO" id="GO:0015990">
    <property type="term" value="P:electron transport coupled proton transport"/>
    <property type="evidence" value="ECO:0007669"/>
    <property type="project" value="TreeGrafter"/>
</dbReference>
<keyword evidence="10 17" id="KW-0249">Electron transport</keyword>
<keyword evidence="15 17" id="KW-0472">Membrane</keyword>
<comment type="subcellular location">
    <subcellularLocation>
        <location evidence="2 17">Mitochondrion membrane</location>
        <topology evidence="2 17">Multi-pass membrane protein</topology>
    </subcellularLocation>
</comment>
<feature type="transmembrane region" description="Helical" evidence="17">
    <location>
        <begin position="243"/>
        <end position="266"/>
    </location>
</feature>
<feature type="transmembrane region" description="Helical" evidence="17">
    <location>
        <begin position="216"/>
        <end position="237"/>
    </location>
</feature>
<gene>
    <name evidence="21" type="primary">ND4</name>
</gene>
<organism evidence="21">
    <name type="scientific">Oecanthus rufescens</name>
    <dbReference type="NCBI Taxonomy" id="1945533"/>
    <lineage>
        <taxon>Eukaryota</taxon>
        <taxon>Metazoa</taxon>
        <taxon>Ecdysozoa</taxon>
        <taxon>Arthropoda</taxon>
        <taxon>Hexapoda</taxon>
        <taxon>Insecta</taxon>
        <taxon>Pterygota</taxon>
        <taxon>Neoptera</taxon>
        <taxon>Polyneoptera</taxon>
        <taxon>Orthoptera</taxon>
        <taxon>Ensifera</taxon>
        <taxon>Gryllidea</taxon>
        <taxon>Grylloidea</taxon>
        <taxon>Gryllidae</taxon>
        <taxon>Oecanthinae</taxon>
        <taxon>Oecanthus</taxon>
    </lineage>
</organism>
<evidence type="ECO:0000256" key="6">
    <source>
        <dbReference type="ARBA" id="ARBA00022448"/>
    </source>
</evidence>
<evidence type="ECO:0000256" key="9">
    <source>
        <dbReference type="ARBA" id="ARBA00022967"/>
    </source>
</evidence>
<geneLocation type="mitochondrion" evidence="21"/>
<evidence type="ECO:0000256" key="11">
    <source>
        <dbReference type="ARBA" id="ARBA00022989"/>
    </source>
</evidence>
<evidence type="ECO:0000256" key="14">
    <source>
        <dbReference type="ARBA" id="ARBA00023128"/>
    </source>
</evidence>
<dbReference type="GO" id="GO:0031966">
    <property type="term" value="C:mitochondrial membrane"/>
    <property type="evidence" value="ECO:0007669"/>
    <property type="project" value="UniProtKB-SubCell"/>
</dbReference>
<proteinExistence type="inferred from homology"/>
<evidence type="ECO:0000259" key="20">
    <source>
        <dbReference type="Pfam" id="PF01059"/>
    </source>
</evidence>
<keyword evidence="11 17" id="KW-1133">Transmembrane helix</keyword>
<evidence type="ECO:0000256" key="18">
    <source>
        <dbReference type="SAM" id="SignalP"/>
    </source>
</evidence>
<feature type="transmembrane region" description="Helical" evidence="17">
    <location>
        <begin position="21"/>
        <end position="45"/>
    </location>
</feature>
<feature type="domain" description="NADH:ubiquinone oxidoreductase chain 4 N-terminal" evidence="20">
    <location>
        <begin position="1"/>
        <end position="102"/>
    </location>
</feature>
<feature type="transmembrane region" description="Helical" evidence="17">
    <location>
        <begin position="381"/>
        <end position="402"/>
    </location>
</feature>
<dbReference type="PANTHER" id="PTHR43507:SF20">
    <property type="entry name" value="NADH-UBIQUINONE OXIDOREDUCTASE CHAIN 4"/>
    <property type="match status" value="1"/>
</dbReference>
<evidence type="ECO:0000256" key="13">
    <source>
        <dbReference type="ARBA" id="ARBA00023075"/>
    </source>
</evidence>
<evidence type="ECO:0000256" key="2">
    <source>
        <dbReference type="ARBA" id="ARBA00004225"/>
    </source>
</evidence>
<dbReference type="InterPro" id="IPR003918">
    <property type="entry name" value="NADH_UbQ_OxRdtase"/>
</dbReference>
<comment type="similarity">
    <text evidence="3 17">Belongs to the complex I subunit 4 family.</text>
</comment>
<evidence type="ECO:0000256" key="15">
    <source>
        <dbReference type="ARBA" id="ARBA00023136"/>
    </source>
</evidence>
<dbReference type="PANTHER" id="PTHR43507">
    <property type="entry name" value="NADH-UBIQUINONE OXIDOREDUCTASE CHAIN 4"/>
    <property type="match status" value="1"/>
</dbReference>
<evidence type="ECO:0000313" key="21">
    <source>
        <dbReference type="EMBL" id="AQM39925.1"/>
    </source>
</evidence>
<dbReference type="GO" id="GO:0008137">
    <property type="term" value="F:NADH dehydrogenase (ubiquinone) activity"/>
    <property type="evidence" value="ECO:0007669"/>
    <property type="project" value="UniProtKB-UniRule"/>
</dbReference>
<dbReference type="InterPro" id="IPR001750">
    <property type="entry name" value="ND/Mrp_TM"/>
</dbReference>
<dbReference type="EMBL" id="KX057720">
    <property type="protein sequence ID" value="AQM39925.1"/>
    <property type="molecule type" value="Genomic_DNA"/>
</dbReference>
<accession>A0A1Q1MPC4</accession>
<keyword evidence="9" id="KW-1278">Translocase</keyword>
<dbReference type="EC" id="7.1.1.2" evidence="4 17"/>
<evidence type="ECO:0000256" key="4">
    <source>
        <dbReference type="ARBA" id="ARBA00012944"/>
    </source>
</evidence>
<dbReference type="InterPro" id="IPR000260">
    <property type="entry name" value="NADH4_N"/>
</dbReference>
<feature type="transmembrane region" description="Helical" evidence="17">
    <location>
        <begin position="273"/>
        <end position="292"/>
    </location>
</feature>
<sequence>MLKYLLMVMFLMPLSGLNKESWWLVQLNKFILIFILICSMSFMLFTENISMMFGCDMISYGMILLSVWISNLMLLSSQKIYDSLYNKLFLMLILLLMFLLMCAFMSLNLLMFYIFFEASLVPTLLLILGWGYQPERIQAGIYLLFYTLFASMPLLISILYIYNCYGMLTMMSFYKLENISFLFYLSMIMAFLVKMPIFLFHLWLPKAHVEAPVSGSMILAGVLLKLGGYGIMRVFVLMYSVCIYYNIIWIIISLLGGLMISLLCLCQIDMKSLIAYSSVVHMGLVVSGLMTMNHWGFYGSYVMMIGHGLCSSGLFCLVNILYERMGSRSMLINKGMLVIMPSMGLWWFLLSSSNMAAPPSLNLLGEILLINSIISWSDFSMIMIALMSFLSASYSLYLYSYIQHGNLYSGMYCYMGGYFREYLLMFMHWVPLNLLIIKSDMFLL</sequence>
<dbReference type="PRINTS" id="PR01437">
    <property type="entry name" value="NUOXDRDTASE4"/>
</dbReference>
<keyword evidence="13 17" id="KW-0830">Ubiquinone</keyword>
<feature type="transmembrane region" description="Helical" evidence="17">
    <location>
        <begin position="182"/>
        <end position="204"/>
    </location>
</feature>
<feature type="transmembrane region" description="Helical" evidence="17">
    <location>
        <begin position="331"/>
        <end position="349"/>
    </location>
</feature>
<name>A0A1Q1MPC4_9ORTH</name>
<keyword evidence="18" id="KW-0732">Signal</keyword>
<keyword evidence="14 17" id="KW-0496">Mitochondrion</keyword>
<keyword evidence="12 17" id="KW-0520">NAD</keyword>
<feature type="transmembrane region" description="Helical" evidence="17">
    <location>
        <begin position="139"/>
        <end position="162"/>
    </location>
</feature>
<dbReference type="Pfam" id="PF01059">
    <property type="entry name" value="Oxidored_q5_N"/>
    <property type="match status" value="1"/>
</dbReference>
<evidence type="ECO:0000259" key="19">
    <source>
        <dbReference type="Pfam" id="PF00361"/>
    </source>
</evidence>
<feature type="transmembrane region" description="Helical" evidence="17">
    <location>
        <begin position="57"/>
        <end position="76"/>
    </location>
</feature>
<evidence type="ECO:0000256" key="16">
    <source>
        <dbReference type="ARBA" id="ARBA00049551"/>
    </source>
</evidence>
<dbReference type="GO" id="GO:0003954">
    <property type="term" value="F:NADH dehydrogenase activity"/>
    <property type="evidence" value="ECO:0007669"/>
    <property type="project" value="TreeGrafter"/>
</dbReference>
<evidence type="ECO:0000256" key="8">
    <source>
        <dbReference type="ARBA" id="ARBA00022692"/>
    </source>
</evidence>
<evidence type="ECO:0000256" key="3">
    <source>
        <dbReference type="ARBA" id="ARBA00009025"/>
    </source>
</evidence>
<keyword evidence="8 17" id="KW-0812">Transmembrane</keyword>